<dbReference type="PANTHER" id="PTHR39683">
    <property type="entry name" value="CONSERVED PROTEIN TB16.3"/>
    <property type="match status" value="1"/>
</dbReference>
<gene>
    <name evidence="2" type="ORF">OJ962_03415</name>
</gene>
<evidence type="ECO:0000259" key="1">
    <source>
        <dbReference type="Pfam" id="PF03364"/>
    </source>
</evidence>
<dbReference type="EMBL" id="JAPCID010000005">
    <property type="protein sequence ID" value="MDA0136532.1"/>
    <property type="molecule type" value="Genomic_DNA"/>
</dbReference>
<dbReference type="InterPro" id="IPR005031">
    <property type="entry name" value="COQ10_START"/>
</dbReference>
<dbReference type="Pfam" id="PF03364">
    <property type="entry name" value="Polyketide_cyc"/>
    <property type="match status" value="1"/>
</dbReference>
<organism evidence="2 3">
    <name type="scientific">Solirubrobacter deserti</name>
    <dbReference type="NCBI Taxonomy" id="2282478"/>
    <lineage>
        <taxon>Bacteria</taxon>
        <taxon>Bacillati</taxon>
        <taxon>Actinomycetota</taxon>
        <taxon>Thermoleophilia</taxon>
        <taxon>Solirubrobacterales</taxon>
        <taxon>Solirubrobacteraceae</taxon>
        <taxon>Solirubrobacter</taxon>
    </lineage>
</organism>
<accession>A0ABT4RDC6</accession>
<dbReference type="Proteomes" id="UP001147700">
    <property type="component" value="Unassembled WGS sequence"/>
</dbReference>
<dbReference type="SUPFAM" id="SSF55961">
    <property type="entry name" value="Bet v1-like"/>
    <property type="match status" value="1"/>
</dbReference>
<dbReference type="RefSeq" id="WP_202952137.1">
    <property type="nucleotide sequence ID" value="NZ_JAPCID010000005.1"/>
</dbReference>
<sequence>MYGDCRTEEIDAPPQACFDALTDFEALPTWQGAVKSVRVLERDATGRARVVEFEVDAKVKRVKYRLRQVYDEPHRIGSEYAGGDFRDMTGEWRFVDLGDGRTRAELDLNIDPGRFVPGPIRSAIADAVMRRSLADLKRHLSR</sequence>
<comment type="caution">
    <text evidence="2">The sequence shown here is derived from an EMBL/GenBank/DDBJ whole genome shotgun (WGS) entry which is preliminary data.</text>
</comment>
<name>A0ABT4RDC6_9ACTN</name>
<protein>
    <submittedName>
        <fullName evidence="2">SRPBCC family protein</fullName>
    </submittedName>
</protein>
<evidence type="ECO:0000313" key="3">
    <source>
        <dbReference type="Proteomes" id="UP001147700"/>
    </source>
</evidence>
<dbReference type="PANTHER" id="PTHR39683:SF4">
    <property type="entry name" value="COENZYME Q-BINDING PROTEIN COQ10 START DOMAIN-CONTAINING PROTEIN"/>
    <property type="match status" value="1"/>
</dbReference>
<dbReference type="InterPro" id="IPR023393">
    <property type="entry name" value="START-like_dom_sf"/>
</dbReference>
<reference evidence="2" key="1">
    <citation type="submission" date="2022-10" db="EMBL/GenBank/DDBJ databases">
        <title>The WGS of Solirubrobacter sp. CPCC 204708.</title>
        <authorList>
            <person name="Jiang Z."/>
        </authorList>
    </citation>
    <scope>NUCLEOTIDE SEQUENCE</scope>
    <source>
        <strain evidence="2">CPCC 204708</strain>
    </source>
</reference>
<keyword evidence="3" id="KW-1185">Reference proteome</keyword>
<evidence type="ECO:0000313" key="2">
    <source>
        <dbReference type="EMBL" id="MDA0136532.1"/>
    </source>
</evidence>
<dbReference type="Gene3D" id="3.30.530.20">
    <property type="match status" value="1"/>
</dbReference>
<feature type="domain" description="Coenzyme Q-binding protein COQ10 START" evidence="1">
    <location>
        <begin position="10"/>
        <end position="137"/>
    </location>
</feature>
<proteinExistence type="predicted"/>